<dbReference type="InterPro" id="IPR026635">
    <property type="entry name" value="Efm4/METTL10"/>
</dbReference>
<sequence>MNSELHPSKLGTKEYWDKVYESEITNFEEIGDEGEVCRIHRFGIESVKNMVKWVTDNVPISTNPSVLEIGAGNGALLFGLCEAGYPATSLSGIDYSPGAVKLAKAIASSRGYEIAFHACEFLHEDPPGLSHTKREVLALWDVMLDKGTFDAIALSEKDEKGNSPATDYPGRIGRLLKSGGHFLITSCNFTEDELKKLFATTETGLVYHSRVTRPVFTFGGIKGSAYSSVAFQKTPC</sequence>
<keyword evidence="1 5" id="KW-0963">Cytoplasm</keyword>
<evidence type="ECO:0000313" key="8">
    <source>
        <dbReference type="Proteomes" id="UP000807353"/>
    </source>
</evidence>
<reference evidence="7" key="1">
    <citation type="submission" date="2020-11" db="EMBL/GenBank/DDBJ databases">
        <authorList>
            <consortium name="DOE Joint Genome Institute"/>
            <person name="Ahrendt S."/>
            <person name="Riley R."/>
            <person name="Andreopoulos W."/>
            <person name="Labutti K."/>
            <person name="Pangilinan J."/>
            <person name="Ruiz-Duenas F.J."/>
            <person name="Barrasa J.M."/>
            <person name="Sanchez-Garcia M."/>
            <person name="Camarero S."/>
            <person name="Miyauchi S."/>
            <person name="Serrano A."/>
            <person name="Linde D."/>
            <person name="Babiker R."/>
            <person name="Drula E."/>
            <person name="Ayuso-Fernandez I."/>
            <person name="Pacheco R."/>
            <person name="Padilla G."/>
            <person name="Ferreira P."/>
            <person name="Barriuso J."/>
            <person name="Kellner H."/>
            <person name="Castanera R."/>
            <person name="Alfaro M."/>
            <person name="Ramirez L."/>
            <person name="Pisabarro A.G."/>
            <person name="Kuo A."/>
            <person name="Tritt A."/>
            <person name="Lipzen A."/>
            <person name="He G."/>
            <person name="Yan M."/>
            <person name="Ng V."/>
            <person name="Cullen D."/>
            <person name="Martin F."/>
            <person name="Rosso M.-N."/>
            <person name="Henrissat B."/>
            <person name="Hibbett D."/>
            <person name="Martinez A.T."/>
            <person name="Grigoriev I.V."/>
        </authorList>
    </citation>
    <scope>NUCLEOTIDE SEQUENCE</scope>
    <source>
        <strain evidence="7">CBS 247.69</strain>
    </source>
</reference>
<protein>
    <recommendedName>
        <fullName evidence="5">Protein-lysine N-methyltransferase EFM4</fullName>
        <ecNumber evidence="5">2.1.1.-</ecNumber>
    </recommendedName>
    <alternativeName>
        <fullName evidence="5">Elongation factor methyltransferase 4</fullName>
    </alternativeName>
</protein>
<evidence type="ECO:0000259" key="6">
    <source>
        <dbReference type="Pfam" id="PF13847"/>
    </source>
</evidence>
<evidence type="ECO:0000256" key="4">
    <source>
        <dbReference type="ARBA" id="ARBA00022691"/>
    </source>
</evidence>
<comment type="caution">
    <text evidence="7">The sequence shown here is derived from an EMBL/GenBank/DDBJ whole genome shotgun (WGS) entry which is preliminary data.</text>
</comment>
<dbReference type="AlphaFoldDB" id="A0A9P5XTT8"/>
<dbReference type="GO" id="GO:0016192">
    <property type="term" value="P:vesicle-mediated transport"/>
    <property type="evidence" value="ECO:0007669"/>
    <property type="project" value="UniProtKB-UniRule"/>
</dbReference>
<dbReference type="PANTHER" id="PTHR12843:SF5">
    <property type="entry name" value="EEF1A LYSINE METHYLTRANSFERASE 2"/>
    <property type="match status" value="1"/>
</dbReference>
<dbReference type="HAMAP" id="MF_03188">
    <property type="entry name" value="Methyltr_EFM4"/>
    <property type="match status" value="1"/>
</dbReference>
<comment type="function">
    <text evidence="5">S-adenosyl-L-methionine-dependent protein-lysine N-methyltransferase that mono- and dimethylates elongation factor 1-alpha at 'Lys-316'. May play a role in intracellular transport.</text>
</comment>
<dbReference type="CDD" id="cd02440">
    <property type="entry name" value="AdoMet_MTases"/>
    <property type="match status" value="1"/>
</dbReference>
<evidence type="ECO:0000256" key="5">
    <source>
        <dbReference type="HAMAP-Rule" id="MF_03188"/>
    </source>
</evidence>
<dbReference type="InterPro" id="IPR029063">
    <property type="entry name" value="SAM-dependent_MTases_sf"/>
</dbReference>
<dbReference type="GO" id="GO:0016279">
    <property type="term" value="F:protein-lysine N-methyltransferase activity"/>
    <property type="evidence" value="ECO:0007669"/>
    <property type="project" value="UniProtKB-UniRule"/>
</dbReference>
<dbReference type="InterPro" id="IPR025714">
    <property type="entry name" value="Methyltranfer_dom"/>
</dbReference>
<comment type="similarity">
    <text evidence="5">Belongs to the class I-like SAM-binding methyltransferase superfamily. EFM4 family.</text>
</comment>
<dbReference type="Gene3D" id="3.40.50.150">
    <property type="entry name" value="Vaccinia Virus protein VP39"/>
    <property type="match status" value="1"/>
</dbReference>
<dbReference type="OrthoDB" id="10069295at2759"/>
<keyword evidence="4 5" id="KW-0949">S-adenosyl-L-methionine</keyword>
<keyword evidence="8" id="KW-1185">Reference proteome</keyword>
<dbReference type="Proteomes" id="UP000807353">
    <property type="component" value="Unassembled WGS sequence"/>
</dbReference>
<comment type="subcellular location">
    <subcellularLocation>
        <location evidence="5">Cytoplasm</location>
    </subcellularLocation>
</comment>
<gene>
    <name evidence="5" type="primary">EFM4</name>
    <name evidence="7" type="ORF">BDZ94DRAFT_1177361</name>
</gene>
<proteinExistence type="inferred from homology"/>
<dbReference type="EMBL" id="MU150413">
    <property type="protein sequence ID" value="KAF9456614.1"/>
    <property type="molecule type" value="Genomic_DNA"/>
</dbReference>
<dbReference type="GO" id="GO:0032259">
    <property type="term" value="P:methylation"/>
    <property type="evidence" value="ECO:0007669"/>
    <property type="project" value="UniProtKB-KW"/>
</dbReference>
<keyword evidence="2 5" id="KW-0489">Methyltransferase</keyword>
<dbReference type="Pfam" id="PF13847">
    <property type="entry name" value="Methyltransf_31"/>
    <property type="match status" value="1"/>
</dbReference>
<evidence type="ECO:0000256" key="1">
    <source>
        <dbReference type="ARBA" id="ARBA00022490"/>
    </source>
</evidence>
<dbReference type="GO" id="GO:0005737">
    <property type="term" value="C:cytoplasm"/>
    <property type="evidence" value="ECO:0007669"/>
    <property type="project" value="UniProtKB-SubCell"/>
</dbReference>
<evidence type="ECO:0000256" key="2">
    <source>
        <dbReference type="ARBA" id="ARBA00022603"/>
    </source>
</evidence>
<evidence type="ECO:0000313" key="7">
    <source>
        <dbReference type="EMBL" id="KAF9456614.1"/>
    </source>
</evidence>
<evidence type="ECO:0000256" key="3">
    <source>
        <dbReference type="ARBA" id="ARBA00022679"/>
    </source>
</evidence>
<dbReference type="SUPFAM" id="SSF53335">
    <property type="entry name" value="S-adenosyl-L-methionine-dependent methyltransferases"/>
    <property type="match status" value="1"/>
</dbReference>
<dbReference type="PANTHER" id="PTHR12843">
    <property type="entry name" value="PROTEIN-LYSINE N-METHYLTRANSFERASE METTL10"/>
    <property type="match status" value="1"/>
</dbReference>
<keyword evidence="3 5" id="KW-0808">Transferase</keyword>
<dbReference type="EC" id="2.1.1.-" evidence="5"/>
<organism evidence="7 8">
    <name type="scientific">Collybia nuda</name>
    <dbReference type="NCBI Taxonomy" id="64659"/>
    <lineage>
        <taxon>Eukaryota</taxon>
        <taxon>Fungi</taxon>
        <taxon>Dikarya</taxon>
        <taxon>Basidiomycota</taxon>
        <taxon>Agaricomycotina</taxon>
        <taxon>Agaricomycetes</taxon>
        <taxon>Agaricomycetidae</taxon>
        <taxon>Agaricales</taxon>
        <taxon>Tricholomatineae</taxon>
        <taxon>Clitocybaceae</taxon>
        <taxon>Collybia</taxon>
    </lineage>
</organism>
<accession>A0A9P5XTT8</accession>
<name>A0A9P5XTT8_9AGAR</name>
<feature type="domain" description="Methyltransferase" evidence="6">
    <location>
        <begin position="63"/>
        <end position="203"/>
    </location>
</feature>
<keyword evidence="5" id="KW-0813">Transport</keyword>